<evidence type="ECO:0000313" key="5">
    <source>
        <dbReference type="EMBL" id="CCG84659.1"/>
    </source>
</evidence>
<dbReference type="PANTHER" id="PTHR36427">
    <property type="entry name" value="54S RIBOSOMAL PROTEIN L1, MITOCHONDRIAL"/>
    <property type="match status" value="1"/>
</dbReference>
<comment type="caution">
    <text evidence="5">The sequence shown here is derived from an EMBL/GenBank/DDBJ whole genome shotgun (WGS) entry which is preliminary data.</text>
</comment>
<evidence type="ECO:0000256" key="4">
    <source>
        <dbReference type="RuleBase" id="RU000659"/>
    </source>
</evidence>
<dbReference type="OrthoDB" id="1747252at2759"/>
<dbReference type="PANTHER" id="PTHR36427:SF3">
    <property type="entry name" value="LARGE RIBOSOMAL SUBUNIT PROTEIN UL1M"/>
    <property type="match status" value="1"/>
</dbReference>
<sequence>MTITEATRYLRASEAGYSTKSLHLAIRLKCDKQSVPLRGSIALPRQLPTKTKIAVFARGQDAIAAKEAGAYVVGAEDLVKRITDGVIDFNKCLATPECVPLIAKLARTLGPKGLMPNVKRGTVTKNVAAAILAADRNLDFRQRSGDVVRMPVAHTTFTDEEIEKNIKAVLKKVTDMGSREDGKKGVSSIDQIVFSSTHGPGIPLVIEATV</sequence>
<dbReference type="GO" id="GO:0006412">
    <property type="term" value="P:translation"/>
    <property type="evidence" value="ECO:0007669"/>
    <property type="project" value="InterPro"/>
</dbReference>
<dbReference type="InterPro" id="IPR016095">
    <property type="entry name" value="Ribosomal_uL1_3-a/b-sand"/>
</dbReference>
<dbReference type="InterPro" id="IPR023674">
    <property type="entry name" value="Ribosomal_uL1-like"/>
</dbReference>
<dbReference type="AlphaFoldDB" id="R4XN40"/>
<keyword evidence="6" id="KW-1185">Reference proteome</keyword>
<dbReference type="Proteomes" id="UP000013776">
    <property type="component" value="Unassembled WGS sequence"/>
</dbReference>
<keyword evidence="2 4" id="KW-0689">Ribosomal protein</keyword>
<dbReference type="PIRSF" id="PIRSF002155">
    <property type="entry name" value="Ribosomal_L1"/>
    <property type="match status" value="1"/>
</dbReference>
<gene>
    <name evidence="5" type="ORF">TAPDE_005117</name>
</gene>
<dbReference type="STRING" id="1097556.R4XN40"/>
<protein>
    <recommendedName>
        <fullName evidence="4">Ribosomal protein</fullName>
    </recommendedName>
</protein>
<dbReference type="SUPFAM" id="SSF56808">
    <property type="entry name" value="Ribosomal protein L1"/>
    <property type="match status" value="1"/>
</dbReference>
<reference evidence="5 6" key="1">
    <citation type="journal article" date="2013" name="MBio">
        <title>Genome sequencing of the plant pathogen Taphrina deformans, the causal agent of peach leaf curl.</title>
        <authorList>
            <person name="Cisse O.H."/>
            <person name="Almeida J.M.G.C.F."/>
            <person name="Fonseca A."/>
            <person name="Kumar A.A."/>
            <person name="Salojaervi J."/>
            <person name="Overmyer K."/>
            <person name="Hauser P.M."/>
            <person name="Pagni M."/>
        </authorList>
    </citation>
    <scope>NUCLEOTIDE SEQUENCE [LARGE SCALE GENOMIC DNA]</scope>
    <source>
        <strain evidence="6">PYCC 5710 / ATCC 11124 / CBS 356.35 / IMI 108563 / JCM 9778 / NBRC 8474</strain>
    </source>
</reference>
<evidence type="ECO:0000256" key="1">
    <source>
        <dbReference type="ARBA" id="ARBA00010531"/>
    </source>
</evidence>
<evidence type="ECO:0000256" key="2">
    <source>
        <dbReference type="ARBA" id="ARBA00022980"/>
    </source>
</evidence>
<dbReference type="GO" id="GO:0003735">
    <property type="term" value="F:structural constituent of ribosome"/>
    <property type="evidence" value="ECO:0007669"/>
    <property type="project" value="InterPro"/>
</dbReference>
<dbReference type="eggNOG" id="KOG1569">
    <property type="taxonomic scope" value="Eukaryota"/>
</dbReference>
<dbReference type="Gene3D" id="3.40.50.790">
    <property type="match status" value="1"/>
</dbReference>
<evidence type="ECO:0000313" key="6">
    <source>
        <dbReference type="Proteomes" id="UP000013776"/>
    </source>
</evidence>
<dbReference type="InterPro" id="IPR028364">
    <property type="entry name" value="Ribosomal_uL1/biogenesis"/>
</dbReference>
<dbReference type="VEuPathDB" id="FungiDB:TAPDE_005117"/>
<dbReference type="Gene3D" id="3.30.190.20">
    <property type="match status" value="1"/>
</dbReference>
<dbReference type="Pfam" id="PF00687">
    <property type="entry name" value="Ribosomal_L1"/>
    <property type="match status" value="1"/>
</dbReference>
<accession>R4XN40</accession>
<dbReference type="FunFam" id="3.40.50.790:FF:000001">
    <property type="entry name" value="50S ribosomal protein L1"/>
    <property type="match status" value="1"/>
</dbReference>
<dbReference type="InterPro" id="IPR002143">
    <property type="entry name" value="Ribosomal_uL1"/>
</dbReference>
<comment type="similarity">
    <text evidence="1 4">Belongs to the universal ribosomal protein uL1 family.</text>
</comment>
<dbReference type="EMBL" id="CAHR02000281">
    <property type="protein sequence ID" value="CCG84659.1"/>
    <property type="molecule type" value="Genomic_DNA"/>
</dbReference>
<proteinExistence type="inferred from homology"/>
<dbReference type="CDD" id="cd00403">
    <property type="entry name" value="Ribosomal_L1"/>
    <property type="match status" value="1"/>
</dbReference>
<dbReference type="GO" id="GO:0005762">
    <property type="term" value="C:mitochondrial large ribosomal subunit"/>
    <property type="evidence" value="ECO:0007669"/>
    <property type="project" value="TreeGrafter"/>
</dbReference>
<keyword evidence="3 4" id="KW-0687">Ribonucleoprotein</keyword>
<organism evidence="5 6">
    <name type="scientific">Taphrina deformans (strain PYCC 5710 / ATCC 11124 / CBS 356.35 / IMI 108563 / JCM 9778 / NBRC 8474)</name>
    <name type="common">Peach leaf curl fungus</name>
    <name type="synonym">Lalaria deformans</name>
    <dbReference type="NCBI Taxonomy" id="1097556"/>
    <lineage>
        <taxon>Eukaryota</taxon>
        <taxon>Fungi</taxon>
        <taxon>Dikarya</taxon>
        <taxon>Ascomycota</taxon>
        <taxon>Taphrinomycotina</taxon>
        <taxon>Taphrinomycetes</taxon>
        <taxon>Taphrinales</taxon>
        <taxon>Taphrinaceae</taxon>
        <taxon>Taphrina</taxon>
    </lineage>
</organism>
<dbReference type="GO" id="GO:0003723">
    <property type="term" value="F:RNA binding"/>
    <property type="evidence" value="ECO:0007669"/>
    <property type="project" value="InterPro"/>
</dbReference>
<dbReference type="PROSITE" id="PS01199">
    <property type="entry name" value="RIBOSOMAL_L1"/>
    <property type="match status" value="1"/>
</dbReference>
<evidence type="ECO:0000256" key="3">
    <source>
        <dbReference type="ARBA" id="ARBA00023274"/>
    </source>
</evidence>
<dbReference type="InterPro" id="IPR023673">
    <property type="entry name" value="Ribosomal_uL1_CS"/>
</dbReference>
<name>R4XN40_TAPDE</name>